<dbReference type="RefSeq" id="WP_186886899.1">
    <property type="nucleotide sequence ID" value="NZ_JACONZ010000001.1"/>
</dbReference>
<sequence length="127" mass="14398">MEIIISVLGAISAVIVAVIGAVLSNKNSNMLQLRKLKEEHYISYIESLHNLAANNSSRDAISKYTYHRDKLLIVGSEKVVKSILQYENEAVGKETNLHDEFLTNVVKAIRQDLKIKDKNFPQIYLKK</sequence>
<protein>
    <submittedName>
        <fullName evidence="2">Uncharacterized protein</fullName>
    </submittedName>
</protein>
<reference evidence="2" key="1">
    <citation type="submission" date="2020-08" db="EMBL/GenBank/DDBJ databases">
        <title>Genome public.</title>
        <authorList>
            <person name="Liu C."/>
            <person name="Sun Q."/>
        </authorList>
    </citation>
    <scope>NUCLEOTIDE SEQUENCE</scope>
    <source>
        <strain evidence="2">BX8</strain>
    </source>
</reference>
<keyword evidence="3" id="KW-1185">Reference proteome</keyword>
<dbReference type="AlphaFoldDB" id="A0A923KXG6"/>
<keyword evidence="1" id="KW-0812">Transmembrane</keyword>
<comment type="caution">
    <text evidence="2">The sequence shown here is derived from an EMBL/GenBank/DDBJ whole genome shotgun (WGS) entry which is preliminary data.</text>
</comment>
<evidence type="ECO:0000313" key="3">
    <source>
        <dbReference type="Proteomes" id="UP000659630"/>
    </source>
</evidence>
<name>A0A923KXG6_9FIRM</name>
<evidence type="ECO:0000256" key="1">
    <source>
        <dbReference type="SAM" id="Phobius"/>
    </source>
</evidence>
<gene>
    <name evidence="2" type="ORF">H8S23_03450</name>
</gene>
<keyword evidence="1" id="KW-1133">Transmembrane helix</keyword>
<proteinExistence type="predicted"/>
<feature type="transmembrane region" description="Helical" evidence="1">
    <location>
        <begin position="6"/>
        <end position="25"/>
    </location>
</feature>
<organism evidence="2 3">
    <name type="scientific">Anaerofilum hominis</name>
    <dbReference type="NCBI Taxonomy" id="2763016"/>
    <lineage>
        <taxon>Bacteria</taxon>
        <taxon>Bacillati</taxon>
        <taxon>Bacillota</taxon>
        <taxon>Clostridia</taxon>
        <taxon>Eubacteriales</taxon>
        <taxon>Oscillospiraceae</taxon>
        <taxon>Anaerofilum</taxon>
    </lineage>
</organism>
<dbReference type="EMBL" id="JACONZ010000001">
    <property type="protein sequence ID" value="MBC5580554.1"/>
    <property type="molecule type" value="Genomic_DNA"/>
</dbReference>
<keyword evidence="1" id="KW-0472">Membrane</keyword>
<evidence type="ECO:0000313" key="2">
    <source>
        <dbReference type="EMBL" id="MBC5580554.1"/>
    </source>
</evidence>
<accession>A0A923KXG6</accession>
<dbReference type="Proteomes" id="UP000659630">
    <property type="component" value="Unassembled WGS sequence"/>
</dbReference>